<proteinExistence type="inferred from homology"/>
<comment type="caution">
    <text evidence="9">The sequence shown here is derived from an EMBL/GenBank/DDBJ whole genome shotgun (WGS) entry which is preliminary data.</text>
</comment>
<evidence type="ECO:0000256" key="3">
    <source>
        <dbReference type="ARBA" id="ARBA00022801"/>
    </source>
</evidence>
<dbReference type="Proteomes" id="UP001054854">
    <property type="component" value="Unassembled WGS sequence"/>
</dbReference>
<evidence type="ECO:0000256" key="2">
    <source>
        <dbReference type="ARBA" id="ARBA00022670"/>
    </source>
</evidence>
<dbReference type="EMBL" id="BNEK01000003">
    <property type="protein sequence ID" value="GHJ28997.1"/>
    <property type="molecule type" value="Genomic_DNA"/>
</dbReference>
<organism evidence="9 10">
    <name type="scientific">Streptomyces hygroscopicus</name>
    <dbReference type="NCBI Taxonomy" id="1912"/>
    <lineage>
        <taxon>Bacteria</taxon>
        <taxon>Bacillati</taxon>
        <taxon>Actinomycetota</taxon>
        <taxon>Actinomycetes</taxon>
        <taxon>Kitasatosporales</taxon>
        <taxon>Streptomycetaceae</taxon>
        <taxon>Streptomyces</taxon>
        <taxon>Streptomyces violaceusniger group</taxon>
    </lineage>
</organism>
<accession>A0ABQ3U039</accession>
<keyword evidence="7" id="KW-0732">Signal</keyword>
<keyword evidence="5" id="KW-0175">Coiled coil</keyword>
<feature type="region of interest" description="Disordered" evidence="6">
    <location>
        <begin position="220"/>
        <end position="284"/>
    </location>
</feature>
<keyword evidence="2" id="KW-0645">Protease</keyword>
<evidence type="ECO:0000259" key="8">
    <source>
        <dbReference type="PROSITE" id="PS51935"/>
    </source>
</evidence>
<feature type="signal peptide" evidence="7">
    <location>
        <begin position="1"/>
        <end position="37"/>
    </location>
</feature>
<feature type="compositionally biased region" description="Low complexity" evidence="6">
    <location>
        <begin position="268"/>
        <end position="284"/>
    </location>
</feature>
<comment type="similarity">
    <text evidence="1">Belongs to the peptidase C40 family.</text>
</comment>
<feature type="domain" description="NlpC/P60" evidence="8">
    <location>
        <begin position="282"/>
        <end position="396"/>
    </location>
</feature>
<dbReference type="Gene3D" id="6.10.250.3150">
    <property type="match status" value="1"/>
</dbReference>
<dbReference type="InterPro" id="IPR038765">
    <property type="entry name" value="Papain-like_cys_pep_sf"/>
</dbReference>
<keyword evidence="4" id="KW-0788">Thiol protease</keyword>
<dbReference type="SUPFAM" id="SSF54001">
    <property type="entry name" value="Cysteine proteinases"/>
    <property type="match status" value="1"/>
</dbReference>
<dbReference type="PANTHER" id="PTHR47359:SF3">
    <property type="entry name" value="NLP_P60 DOMAIN-CONTAINING PROTEIN-RELATED"/>
    <property type="match status" value="1"/>
</dbReference>
<evidence type="ECO:0000313" key="9">
    <source>
        <dbReference type="EMBL" id="GHJ28997.1"/>
    </source>
</evidence>
<dbReference type="Gene3D" id="3.90.1720.10">
    <property type="entry name" value="endopeptidase domain like (from Nostoc punctiforme)"/>
    <property type="match status" value="1"/>
</dbReference>
<dbReference type="PANTHER" id="PTHR47359">
    <property type="entry name" value="PEPTIDOGLYCAN DL-ENDOPEPTIDASE CWLO"/>
    <property type="match status" value="1"/>
</dbReference>
<dbReference type="RefSeq" id="WP_236257364.1">
    <property type="nucleotide sequence ID" value="NZ_BNEK01000003.1"/>
</dbReference>
<keyword evidence="10" id="KW-1185">Reference proteome</keyword>
<evidence type="ECO:0000256" key="4">
    <source>
        <dbReference type="ARBA" id="ARBA00022807"/>
    </source>
</evidence>
<feature type="chain" id="PRO_5047125974" description="NlpC/P60 domain-containing protein" evidence="7">
    <location>
        <begin position="38"/>
        <end position="396"/>
    </location>
</feature>
<feature type="compositionally biased region" description="Gly residues" evidence="6">
    <location>
        <begin position="245"/>
        <end position="267"/>
    </location>
</feature>
<feature type="compositionally biased region" description="Low complexity" evidence="6">
    <location>
        <begin position="234"/>
        <end position="244"/>
    </location>
</feature>
<dbReference type="PROSITE" id="PS51935">
    <property type="entry name" value="NLPC_P60"/>
    <property type="match status" value="1"/>
</dbReference>
<name>A0ABQ3U039_STRHY</name>
<protein>
    <recommendedName>
        <fullName evidence="8">NlpC/P60 domain-containing protein</fullName>
    </recommendedName>
</protein>
<reference evidence="9" key="1">
    <citation type="submission" date="2024-05" db="EMBL/GenBank/DDBJ databases">
        <title>Whole genome shotgun sequence of Streptomyces hygroscopicus NBRC 113678.</title>
        <authorList>
            <person name="Komaki H."/>
            <person name="Tamura T."/>
        </authorList>
    </citation>
    <scope>NUCLEOTIDE SEQUENCE</scope>
    <source>
        <strain evidence="9">N11-34</strain>
    </source>
</reference>
<feature type="coiled-coil region" evidence="5">
    <location>
        <begin position="153"/>
        <end position="180"/>
    </location>
</feature>
<gene>
    <name evidence="9" type="ORF">TPA0910_34300</name>
</gene>
<keyword evidence="3" id="KW-0378">Hydrolase</keyword>
<dbReference type="Pfam" id="PF00877">
    <property type="entry name" value="NLPC_P60"/>
    <property type="match status" value="1"/>
</dbReference>
<dbReference type="InterPro" id="IPR000064">
    <property type="entry name" value="NLP_P60_dom"/>
</dbReference>
<evidence type="ECO:0000256" key="7">
    <source>
        <dbReference type="SAM" id="SignalP"/>
    </source>
</evidence>
<sequence>MASCRRRVVNPGSGRAIVKAAASAAVVASAAALSAVAAGAEPSDPAARPSARSVGERIVTLYAQAERATERYNAARTRAQGLHRQVDRIQDRVARGQGRVNRMRAALGALAGGQYRTGGIDPGLALILSGDPAQYLDRAATLQRITSRQAAQLRVLQDAQRTLRQERAEAAAKLVKLEHSRRAVARHKRAVQHRLATARRLVNALPPGEWETYVRRASRAGGRESGALAGGLPGSLSGPRPGFEPGSGSGSGFGSGFDPGPGSGPGVRPGVRTGGPTPVPSSGRAATALGAARAAVGLPYAWGQAGPTAFDCSGLTQWAYARAGVAIPRTSQAQAQAGQPVPLSQARPGDLVVYRSDASHVAIYAGNGQVIHAPYPGARVRYDPVGMLPISSITRV</sequence>
<evidence type="ECO:0000256" key="5">
    <source>
        <dbReference type="SAM" id="Coils"/>
    </source>
</evidence>
<evidence type="ECO:0000256" key="1">
    <source>
        <dbReference type="ARBA" id="ARBA00007074"/>
    </source>
</evidence>
<feature type="coiled-coil region" evidence="5">
    <location>
        <begin position="65"/>
        <end position="92"/>
    </location>
</feature>
<evidence type="ECO:0000313" key="10">
    <source>
        <dbReference type="Proteomes" id="UP001054854"/>
    </source>
</evidence>
<dbReference type="InterPro" id="IPR051794">
    <property type="entry name" value="PG_Endopeptidase_C40"/>
</dbReference>
<evidence type="ECO:0000256" key="6">
    <source>
        <dbReference type="SAM" id="MobiDB-lite"/>
    </source>
</evidence>